<keyword evidence="5" id="KW-1185">Reference proteome</keyword>
<evidence type="ECO:0000259" key="3">
    <source>
        <dbReference type="PROSITE" id="PS51186"/>
    </source>
</evidence>
<dbReference type="PROSITE" id="PS51186">
    <property type="entry name" value="GNAT"/>
    <property type="match status" value="1"/>
</dbReference>
<name>A0ABS8NGI9_9BACT</name>
<dbReference type="InterPro" id="IPR050680">
    <property type="entry name" value="YpeA/RimI_acetyltransf"/>
</dbReference>
<feature type="domain" description="N-acetyltransferase" evidence="3">
    <location>
        <begin position="17"/>
        <end position="160"/>
    </location>
</feature>
<dbReference type="PANTHER" id="PTHR43420:SF47">
    <property type="entry name" value="N-ACETYLTRANSFERASE DOMAIN-CONTAINING PROTEIN"/>
    <property type="match status" value="1"/>
</dbReference>
<comment type="caution">
    <text evidence="4">The sequence shown here is derived from an EMBL/GenBank/DDBJ whole genome shotgun (WGS) entry which is preliminary data.</text>
</comment>
<dbReference type="SUPFAM" id="SSF55729">
    <property type="entry name" value="Acyl-CoA N-acyltransferases (Nat)"/>
    <property type="match status" value="1"/>
</dbReference>
<evidence type="ECO:0000256" key="1">
    <source>
        <dbReference type="ARBA" id="ARBA00022679"/>
    </source>
</evidence>
<sequence>MPREEPTRWTGPGDDRLEFLEIEWCTPLYQEALDLRHRVLREPLGLKLTAEELDGEYADLHFGLRNGSDQLAAVISAKPLTSSSVKLRQMAVDPECQGTGVGKQLLQKVEEALKERGYQQFHLHARETAIGFYEKAGYTQVGETFTEISLPHRKMVKPYDDA</sequence>
<dbReference type="Proteomes" id="UP001430306">
    <property type="component" value="Unassembled WGS sequence"/>
</dbReference>
<evidence type="ECO:0000313" key="5">
    <source>
        <dbReference type="Proteomes" id="UP001430306"/>
    </source>
</evidence>
<proteinExistence type="predicted"/>
<gene>
    <name evidence="4" type="ORF">LOC71_10270</name>
</gene>
<dbReference type="CDD" id="cd04301">
    <property type="entry name" value="NAT_SF"/>
    <property type="match status" value="1"/>
</dbReference>
<evidence type="ECO:0000256" key="2">
    <source>
        <dbReference type="ARBA" id="ARBA00023315"/>
    </source>
</evidence>
<dbReference type="EMBL" id="JAJKFW010000022">
    <property type="protein sequence ID" value="MCC9642661.1"/>
    <property type="molecule type" value="Genomic_DNA"/>
</dbReference>
<dbReference type="InterPro" id="IPR016181">
    <property type="entry name" value="Acyl_CoA_acyltransferase"/>
</dbReference>
<dbReference type="InterPro" id="IPR000182">
    <property type="entry name" value="GNAT_dom"/>
</dbReference>
<dbReference type="Pfam" id="PF13673">
    <property type="entry name" value="Acetyltransf_10"/>
    <property type="match status" value="1"/>
</dbReference>
<accession>A0ABS8NGI9</accession>
<evidence type="ECO:0000313" key="4">
    <source>
        <dbReference type="EMBL" id="MCC9642661.1"/>
    </source>
</evidence>
<dbReference type="PANTHER" id="PTHR43420">
    <property type="entry name" value="ACETYLTRANSFERASE"/>
    <property type="match status" value="1"/>
</dbReference>
<keyword evidence="2" id="KW-0012">Acyltransferase</keyword>
<protein>
    <submittedName>
        <fullName evidence="4">GNAT family N-acetyltransferase</fullName>
    </submittedName>
</protein>
<organism evidence="4 5">
    <name type="scientific">Rhodopirellula halodulae</name>
    <dbReference type="NCBI Taxonomy" id="2894198"/>
    <lineage>
        <taxon>Bacteria</taxon>
        <taxon>Pseudomonadati</taxon>
        <taxon>Planctomycetota</taxon>
        <taxon>Planctomycetia</taxon>
        <taxon>Pirellulales</taxon>
        <taxon>Pirellulaceae</taxon>
        <taxon>Rhodopirellula</taxon>
    </lineage>
</organism>
<keyword evidence="1" id="KW-0808">Transferase</keyword>
<dbReference type="Gene3D" id="3.40.630.30">
    <property type="match status" value="1"/>
</dbReference>
<reference evidence="4" key="1">
    <citation type="submission" date="2021-11" db="EMBL/GenBank/DDBJ databases">
        <title>Genome sequence.</title>
        <authorList>
            <person name="Sun Q."/>
        </authorList>
    </citation>
    <scope>NUCLEOTIDE SEQUENCE</scope>
    <source>
        <strain evidence="4">JC740</strain>
    </source>
</reference>